<dbReference type="InterPro" id="IPR045397">
    <property type="entry name" value="TumE-like"/>
</dbReference>
<dbReference type="Pfam" id="PF20126">
    <property type="entry name" value="TumE"/>
    <property type="match status" value="1"/>
</dbReference>
<dbReference type="HOGENOM" id="CLU_165437_0_0_4"/>
<dbReference type="STRING" id="1223802.SUTH_02620"/>
<dbReference type="Proteomes" id="UP000031637">
    <property type="component" value="Chromosome"/>
</dbReference>
<dbReference type="AlphaFoldDB" id="W0SHY6"/>
<proteinExistence type="predicted"/>
<accession>W0SHY6</accession>
<sequence>MKLPEYALELLLAYDGRVHFFASGHTLRFEVRLIEMAVRTPHGIAYSLTLHSPGGTRLLGFDNAHPVPHRGGRYVKPKLEADHWHRTATDEGRPYDFISVEKLLEDFFREAERILNEQGVAFEIVDDQED</sequence>
<reference evidence="1 2" key="1">
    <citation type="journal article" date="2014" name="Syst. Appl. Microbiol.">
        <title>Complete genomes of freshwater sulfur oxidizers Sulfuricella denitrificans skB26 and Sulfuritalea hydrogenivorans sk43H: genetic insights into the sulfur oxidation pathway of betaproteobacteria.</title>
        <authorList>
            <person name="Watanabe T."/>
            <person name="Kojima H."/>
            <person name="Fukui M."/>
        </authorList>
    </citation>
    <scope>NUCLEOTIDE SEQUENCE [LARGE SCALE GENOMIC DNA]</scope>
    <source>
        <strain evidence="1">DSM22779</strain>
    </source>
</reference>
<gene>
    <name evidence="1" type="ORF">SUTH_02620</name>
</gene>
<dbReference type="OrthoDB" id="7451512at2"/>
<dbReference type="EMBL" id="AP012547">
    <property type="protein sequence ID" value="BAO30402.1"/>
    <property type="molecule type" value="Genomic_DNA"/>
</dbReference>
<dbReference type="KEGG" id="shd:SUTH_02620"/>
<name>W0SHY6_9PROT</name>
<keyword evidence="2" id="KW-1185">Reference proteome</keyword>
<dbReference type="RefSeq" id="WP_052473630.1">
    <property type="nucleotide sequence ID" value="NZ_AP012547.1"/>
</dbReference>
<organism evidence="1 2">
    <name type="scientific">Sulfuritalea hydrogenivorans sk43H</name>
    <dbReference type="NCBI Taxonomy" id="1223802"/>
    <lineage>
        <taxon>Bacteria</taxon>
        <taxon>Pseudomonadati</taxon>
        <taxon>Pseudomonadota</taxon>
        <taxon>Betaproteobacteria</taxon>
        <taxon>Nitrosomonadales</taxon>
        <taxon>Sterolibacteriaceae</taxon>
        <taxon>Sulfuritalea</taxon>
    </lineage>
</organism>
<evidence type="ECO:0000313" key="2">
    <source>
        <dbReference type="Proteomes" id="UP000031637"/>
    </source>
</evidence>
<protein>
    <submittedName>
        <fullName evidence="1">Uncharacterized protein</fullName>
    </submittedName>
</protein>
<evidence type="ECO:0000313" key="1">
    <source>
        <dbReference type="EMBL" id="BAO30402.1"/>
    </source>
</evidence>